<evidence type="ECO:0000256" key="5">
    <source>
        <dbReference type="ARBA" id="ARBA00022989"/>
    </source>
</evidence>
<dbReference type="GO" id="GO:0140114">
    <property type="term" value="P:cellular detoxification of fluoride"/>
    <property type="evidence" value="ECO:0007669"/>
    <property type="project" value="UniProtKB-UniRule"/>
</dbReference>
<keyword evidence="3" id="KW-0997">Cell inner membrane</keyword>
<dbReference type="GO" id="GO:0062054">
    <property type="term" value="F:fluoride channel activity"/>
    <property type="evidence" value="ECO:0007669"/>
    <property type="project" value="UniProtKB-UniRule"/>
</dbReference>
<gene>
    <name evidence="12" type="primary">fluC</name>
    <name evidence="12" type="synonym">crcB</name>
    <name evidence="13" type="ORF">DPV87_10355</name>
</gene>
<accession>A0A369YXR0</accession>
<dbReference type="Pfam" id="PF02537">
    <property type="entry name" value="CRCB"/>
    <property type="match status" value="1"/>
</dbReference>
<feature type="transmembrane region" description="Helical" evidence="12">
    <location>
        <begin position="29"/>
        <end position="58"/>
    </location>
</feature>
<protein>
    <recommendedName>
        <fullName evidence="12">Fluoride-specific ion channel FluC</fullName>
    </recommendedName>
</protein>
<keyword evidence="12" id="KW-0479">Metal-binding</keyword>
<name>A0A369YXR0_HAEPA</name>
<reference evidence="13 14" key="1">
    <citation type="submission" date="2018-05" db="EMBL/GenBank/DDBJ databases">
        <title>Draft Genome Sequences for a Diverse set of 7 Haemophilus Species.</title>
        <authorList>
            <person name="Nichols M."/>
            <person name="Topaz N."/>
            <person name="Wang X."/>
            <person name="Wang X."/>
            <person name="Boxrud D."/>
        </authorList>
    </citation>
    <scope>NUCLEOTIDE SEQUENCE [LARGE SCALE GENOMIC DNA]</scope>
    <source>
        <strain evidence="13 14">C2008001710</strain>
    </source>
</reference>
<dbReference type="EMBL" id="QEPW01000032">
    <property type="protein sequence ID" value="RDE88313.1"/>
    <property type="molecule type" value="Genomic_DNA"/>
</dbReference>
<comment type="activity regulation">
    <text evidence="12">Na(+) is not transported, but it plays an essential structural role and its presence is essential for fluoride channel function.</text>
</comment>
<keyword evidence="7 12" id="KW-0406">Ion transport</keyword>
<feature type="binding site" evidence="12">
    <location>
        <position position="78"/>
    </location>
    <ligand>
        <name>Na(+)</name>
        <dbReference type="ChEBI" id="CHEBI:29101"/>
        <note>structural</note>
    </ligand>
</feature>
<evidence type="ECO:0000256" key="1">
    <source>
        <dbReference type="ARBA" id="ARBA00004651"/>
    </source>
</evidence>
<evidence type="ECO:0000256" key="8">
    <source>
        <dbReference type="ARBA" id="ARBA00023136"/>
    </source>
</evidence>
<evidence type="ECO:0000313" key="13">
    <source>
        <dbReference type="EMBL" id="RDE88313.1"/>
    </source>
</evidence>
<comment type="caution">
    <text evidence="13">The sequence shown here is derived from an EMBL/GenBank/DDBJ whole genome shotgun (WGS) entry which is preliminary data.</text>
</comment>
<evidence type="ECO:0000256" key="2">
    <source>
        <dbReference type="ARBA" id="ARBA00022475"/>
    </source>
</evidence>
<feature type="binding site" evidence="12">
    <location>
        <position position="75"/>
    </location>
    <ligand>
        <name>Na(+)</name>
        <dbReference type="ChEBI" id="CHEBI:29101"/>
        <note>structural</note>
    </ligand>
</feature>
<dbReference type="PANTHER" id="PTHR28259">
    <property type="entry name" value="FLUORIDE EXPORT PROTEIN 1-RELATED"/>
    <property type="match status" value="1"/>
</dbReference>
<evidence type="ECO:0000256" key="4">
    <source>
        <dbReference type="ARBA" id="ARBA00022692"/>
    </source>
</evidence>
<keyword evidence="4 12" id="KW-0812">Transmembrane</keyword>
<comment type="function">
    <text evidence="12">Fluoride-specific ion channel. Important for reducing fluoride concentration in the cell, thus reducing its toxicity.</text>
</comment>
<dbReference type="NCBIfam" id="TIGR00494">
    <property type="entry name" value="crcB"/>
    <property type="match status" value="1"/>
</dbReference>
<evidence type="ECO:0000313" key="14">
    <source>
        <dbReference type="Proteomes" id="UP000253910"/>
    </source>
</evidence>
<evidence type="ECO:0000256" key="10">
    <source>
        <dbReference type="ARBA" id="ARBA00035120"/>
    </source>
</evidence>
<feature type="transmembrane region" description="Helical" evidence="12">
    <location>
        <begin position="96"/>
        <end position="121"/>
    </location>
</feature>
<dbReference type="NCBIfam" id="NF010792">
    <property type="entry name" value="PRK14196.1"/>
    <property type="match status" value="1"/>
</dbReference>
<evidence type="ECO:0000256" key="3">
    <source>
        <dbReference type="ARBA" id="ARBA00022519"/>
    </source>
</evidence>
<evidence type="ECO:0000256" key="6">
    <source>
        <dbReference type="ARBA" id="ARBA00023053"/>
    </source>
</evidence>
<feature type="transmembrane region" description="Helical" evidence="12">
    <location>
        <begin position="65"/>
        <end position="84"/>
    </location>
</feature>
<evidence type="ECO:0000256" key="11">
    <source>
        <dbReference type="ARBA" id="ARBA00035585"/>
    </source>
</evidence>
<dbReference type="GO" id="GO:0046872">
    <property type="term" value="F:metal ion binding"/>
    <property type="evidence" value="ECO:0007669"/>
    <property type="project" value="UniProtKB-KW"/>
</dbReference>
<keyword evidence="2 12" id="KW-1003">Cell membrane</keyword>
<dbReference type="GO" id="GO:0005886">
    <property type="term" value="C:plasma membrane"/>
    <property type="evidence" value="ECO:0007669"/>
    <property type="project" value="UniProtKB-SubCell"/>
</dbReference>
<dbReference type="PANTHER" id="PTHR28259:SF1">
    <property type="entry name" value="FLUORIDE EXPORT PROTEIN 1-RELATED"/>
    <property type="match status" value="1"/>
</dbReference>
<organism evidence="13 14">
    <name type="scientific">Haemophilus parainfluenzae</name>
    <dbReference type="NCBI Taxonomy" id="729"/>
    <lineage>
        <taxon>Bacteria</taxon>
        <taxon>Pseudomonadati</taxon>
        <taxon>Pseudomonadota</taxon>
        <taxon>Gammaproteobacteria</taxon>
        <taxon>Pasteurellales</taxon>
        <taxon>Pasteurellaceae</taxon>
        <taxon>Haemophilus</taxon>
    </lineage>
</organism>
<proteinExistence type="inferred from homology"/>
<keyword evidence="8 12" id="KW-0472">Membrane</keyword>
<keyword evidence="9 12" id="KW-0407">Ion channel</keyword>
<comment type="similarity">
    <text evidence="10 12">Belongs to the fluoride channel Fluc/FEX (TC 1.A.43) family.</text>
</comment>
<dbReference type="HAMAP" id="MF_00454">
    <property type="entry name" value="FluC"/>
    <property type="match status" value="1"/>
</dbReference>
<keyword evidence="6 12" id="KW-0915">Sodium</keyword>
<dbReference type="Proteomes" id="UP000253910">
    <property type="component" value="Unassembled WGS sequence"/>
</dbReference>
<dbReference type="AlphaFoldDB" id="A0A369YXR0"/>
<dbReference type="RefSeq" id="WP_111316089.1">
    <property type="nucleotide sequence ID" value="NZ_CP063110.1"/>
</dbReference>
<dbReference type="InterPro" id="IPR003691">
    <property type="entry name" value="FluC"/>
</dbReference>
<comment type="catalytic activity">
    <reaction evidence="11">
        <text>fluoride(in) = fluoride(out)</text>
        <dbReference type="Rhea" id="RHEA:76159"/>
        <dbReference type="ChEBI" id="CHEBI:17051"/>
    </reaction>
    <physiologicalReaction direction="left-to-right" evidence="11">
        <dbReference type="Rhea" id="RHEA:76160"/>
    </physiologicalReaction>
</comment>
<comment type="subcellular location">
    <subcellularLocation>
        <location evidence="1 12">Cell membrane</location>
        <topology evidence="1 12">Multi-pass membrane protein</topology>
    </subcellularLocation>
</comment>
<sequence length="131" mass="14692">MFQSIILVSTGAAIGASLRWGLGLWLNSLFSTLAFGTLVANFIGCFLMGILVAAFWLFPQFSPEWRLFLVTGFLGALTTFSSFSGEVIELFFKEEWVNGLFVLVSHLVGCLIFTVLGIYFFRLISLLFHFR</sequence>
<keyword evidence="12" id="KW-0813">Transport</keyword>
<evidence type="ECO:0000256" key="12">
    <source>
        <dbReference type="HAMAP-Rule" id="MF_00454"/>
    </source>
</evidence>
<keyword evidence="5 12" id="KW-1133">Transmembrane helix</keyword>
<evidence type="ECO:0000256" key="9">
    <source>
        <dbReference type="ARBA" id="ARBA00023303"/>
    </source>
</evidence>
<evidence type="ECO:0000256" key="7">
    <source>
        <dbReference type="ARBA" id="ARBA00023065"/>
    </source>
</evidence>